<gene>
    <name evidence="4" type="ORF">GMRT_10953</name>
</gene>
<comment type="caution">
    <text evidence="4">The sequence shown here is derived from an EMBL/GenBank/DDBJ whole genome shotgun (WGS) entry which is preliminary data.</text>
</comment>
<reference evidence="4 5" key="1">
    <citation type="submission" date="2019-05" db="EMBL/GenBank/DDBJ databases">
        <title>The compact genome of Giardia muris reveals important steps in the evolution of intestinal protozoan parasites.</title>
        <authorList>
            <person name="Xu F."/>
            <person name="Jimenez-Gonzalez A."/>
            <person name="Einarsson E."/>
            <person name="Astvaldsson A."/>
            <person name="Peirasmaki D."/>
            <person name="Eckmann L."/>
            <person name="Andersson J.O."/>
            <person name="Svard S.G."/>
            <person name="Jerlstrom-Hultqvist J."/>
        </authorList>
    </citation>
    <scope>NUCLEOTIDE SEQUENCE [LARGE SCALE GENOMIC DNA]</scope>
    <source>
        <strain evidence="4 5">Roberts-Thomson</strain>
    </source>
</reference>
<dbReference type="Proteomes" id="UP000315496">
    <property type="component" value="Chromosome 3"/>
</dbReference>
<dbReference type="InterPro" id="IPR002110">
    <property type="entry name" value="Ankyrin_rpt"/>
</dbReference>
<evidence type="ECO:0000256" key="2">
    <source>
        <dbReference type="SAM" id="Coils"/>
    </source>
</evidence>
<name>A0A4Z1SSK7_GIAMU</name>
<dbReference type="PROSITE" id="PS50088">
    <property type="entry name" value="ANK_REPEAT"/>
    <property type="match status" value="1"/>
</dbReference>
<dbReference type="AlphaFoldDB" id="A0A4Z1SSK7"/>
<dbReference type="PANTHER" id="PTHR24120">
    <property type="entry name" value="GH07239P"/>
    <property type="match status" value="1"/>
</dbReference>
<dbReference type="Gene3D" id="1.10.287.1490">
    <property type="match status" value="1"/>
</dbReference>
<evidence type="ECO:0000313" key="5">
    <source>
        <dbReference type="Proteomes" id="UP000315496"/>
    </source>
</evidence>
<feature type="region of interest" description="Disordered" evidence="3">
    <location>
        <begin position="355"/>
        <end position="380"/>
    </location>
</feature>
<accession>A0A4Z1SSK7</accession>
<dbReference type="Gene3D" id="1.25.40.20">
    <property type="entry name" value="Ankyrin repeat-containing domain"/>
    <property type="match status" value="2"/>
</dbReference>
<dbReference type="Pfam" id="PF12796">
    <property type="entry name" value="Ank_2"/>
    <property type="match status" value="3"/>
</dbReference>
<evidence type="ECO:0000256" key="1">
    <source>
        <dbReference type="PROSITE-ProRule" id="PRU00023"/>
    </source>
</evidence>
<dbReference type="SMART" id="SM00248">
    <property type="entry name" value="ANK"/>
    <property type="match status" value="5"/>
</dbReference>
<dbReference type="PROSITE" id="PS50297">
    <property type="entry name" value="ANK_REP_REGION"/>
    <property type="match status" value="1"/>
</dbReference>
<keyword evidence="1" id="KW-0040">ANK repeat</keyword>
<keyword evidence="5" id="KW-1185">Reference proteome</keyword>
<sequence>MSLTDLMEAAERGDLRGVKRNFSEVGKRSGNGWTALMYTAANGHAGCIPLLKEEIGMQNEKGWTALMWAAHDDHARCARILLSEAGKRSTKNCGIFPPGITALMIAARRNHLEIVELLLPREQGLRDNNGWTALMLAASKANTECARLLLSEAGAQSSEERTFSLNGSKITLPSGVTALMLAAHENHPKVVELLLPYEQGMTDSNGHTAQWYAHNSSRGGDFIRVRKLLKNEGSERILPPPNPGEMLKLQEGVNKLTTENESLKNDLSSSKNTLEETKNVLSQLNREVSSLKQQLQKANDKAKKYQDMCEDLQKLSDQKQAFIDQLVKEAASLRQTMVRQNTSLTTFLIEVLKTHGTQEPRNRGPMPAGSLPEPAVKREV</sequence>
<feature type="repeat" description="ANK" evidence="1">
    <location>
        <begin position="98"/>
        <end position="119"/>
    </location>
</feature>
<proteinExistence type="predicted"/>
<organism evidence="4 5">
    <name type="scientific">Giardia muris</name>
    <dbReference type="NCBI Taxonomy" id="5742"/>
    <lineage>
        <taxon>Eukaryota</taxon>
        <taxon>Metamonada</taxon>
        <taxon>Diplomonadida</taxon>
        <taxon>Hexamitidae</taxon>
        <taxon>Giardiinae</taxon>
        <taxon>Giardia</taxon>
    </lineage>
</organism>
<dbReference type="InterPro" id="IPR036770">
    <property type="entry name" value="Ankyrin_rpt-contain_sf"/>
</dbReference>
<feature type="coiled-coil region" evidence="2">
    <location>
        <begin position="246"/>
        <end position="315"/>
    </location>
</feature>
<dbReference type="PANTHER" id="PTHR24120:SF4">
    <property type="entry name" value="GH07239P"/>
    <property type="match status" value="1"/>
</dbReference>
<dbReference type="OrthoDB" id="4772757at2759"/>
<dbReference type="EMBL" id="VDLU01000003">
    <property type="protein sequence ID" value="TNJ27965.1"/>
    <property type="molecule type" value="Genomic_DNA"/>
</dbReference>
<dbReference type="VEuPathDB" id="GiardiaDB:GMRT_10953"/>
<keyword evidence="2" id="KW-0175">Coiled coil</keyword>
<protein>
    <submittedName>
        <fullName evidence="4">Ankyrin repeat protein 3</fullName>
    </submittedName>
</protein>
<evidence type="ECO:0000256" key="3">
    <source>
        <dbReference type="SAM" id="MobiDB-lite"/>
    </source>
</evidence>
<dbReference type="SUPFAM" id="SSF48403">
    <property type="entry name" value="Ankyrin repeat"/>
    <property type="match status" value="1"/>
</dbReference>
<evidence type="ECO:0000313" key="4">
    <source>
        <dbReference type="EMBL" id="TNJ27965.1"/>
    </source>
</evidence>